<dbReference type="InterPro" id="IPR007568">
    <property type="entry name" value="RTA1"/>
</dbReference>
<feature type="transmembrane region" description="Helical" evidence="6">
    <location>
        <begin position="135"/>
        <end position="153"/>
    </location>
</feature>
<evidence type="ECO:0000256" key="1">
    <source>
        <dbReference type="ARBA" id="ARBA00004141"/>
    </source>
</evidence>
<dbReference type="Proteomes" id="UP001230504">
    <property type="component" value="Unassembled WGS sequence"/>
</dbReference>
<sequence length="312" mass="34511">MDTLPDGLVAFGPEANCTLELCPLEWSILRYQPSIPASGVFIAFFALALIVHAVQGIRYKTWGFTASMICGCILEIVGYVGRLIIHDNPFDFDGFLIQIICITVAPVFFSAAIYVLLSQTINFLDRSISRFSPRLFYWTFIPLDIVSLVLQALGGALSSVSTTIAAVNRGVNISLAGLVLQVVALLVFCGLFADYMITYSRSKTRPPMSQRLKLYLFFLSLGTLFILLRCVYRVVELHGGYFSHWFRDQALFIALESVVIVLAVLSLSIGHPGLVFTRREDKRPTTEDPHSLTSGGESVHAANETKSGTERK</sequence>
<comment type="subcellular location">
    <subcellularLocation>
        <location evidence="1">Membrane</location>
        <topology evidence="1">Multi-pass membrane protein</topology>
    </subcellularLocation>
</comment>
<dbReference type="PANTHER" id="PTHR31465">
    <property type="entry name" value="PROTEIN RTA1-RELATED"/>
    <property type="match status" value="1"/>
</dbReference>
<evidence type="ECO:0000256" key="3">
    <source>
        <dbReference type="ARBA" id="ARBA00022989"/>
    </source>
</evidence>
<dbReference type="AlphaFoldDB" id="A0AAD8V3K7"/>
<protein>
    <submittedName>
        <fullName evidence="7">Parasitic phase-specific protein PSP-1</fullName>
    </submittedName>
</protein>
<feature type="transmembrane region" description="Helical" evidence="6">
    <location>
        <begin position="214"/>
        <end position="235"/>
    </location>
</feature>
<feature type="transmembrane region" description="Helical" evidence="6">
    <location>
        <begin position="95"/>
        <end position="115"/>
    </location>
</feature>
<feature type="region of interest" description="Disordered" evidence="5">
    <location>
        <begin position="280"/>
        <end position="312"/>
    </location>
</feature>
<keyword evidence="8" id="KW-1185">Reference proteome</keyword>
<dbReference type="PANTHER" id="PTHR31465:SF9">
    <property type="entry name" value="SPHINGOID LONG-CHAIN BASE TRANSPORTER RSB1"/>
    <property type="match status" value="1"/>
</dbReference>
<evidence type="ECO:0000256" key="4">
    <source>
        <dbReference type="ARBA" id="ARBA00023136"/>
    </source>
</evidence>
<reference evidence="7" key="1">
    <citation type="submission" date="2021-06" db="EMBL/GenBank/DDBJ databases">
        <title>Comparative genomics, transcriptomics and evolutionary studies reveal genomic signatures of adaptation to plant cell wall in hemibiotrophic fungi.</title>
        <authorList>
            <consortium name="DOE Joint Genome Institute"/>
            <person name="Baroncelli R."/>
            <person name="Diaz J.F."/>
            <person name="Benocci T."/>
            <person name="Peng M."/>
            <person name="Battaglia E."/>
            <person name="Haridas S."/>
            <person name="Andreopoulos W."/>
            <person name="Labutti K."/>
            <person name="Pangilinan J."/>
            <person name="Floch G.L."/>
            <person name="Makela M.R."/>
            <person name="Henrissat B."/>
            <person name="Grigoriev I.V."/>
            <person name="Crouch J.A."/>
            <person name="De Vries R.P."/>
            <person name="Sukno S.A."/>
            <person name="Thon M.R."/>
        </authorList>
    </citation>
    <scope>NUCLEOTIDE SEQUENCE</scope>
    <source>
        <strain evidence="7">CBS 125086</strain>
    </source>
</reference>
<feature type="transmembrane region" description="Helical" evidence="6">
    <location>
        <begin position="173"/>
        <end position="193"/>
    </location>
</feature>
<feature type="transmembrane region" description="Helical" evidence="6">
    <location>
        <begin position="61"/>
        <end position="80"/>
    </location>
</feature>
<feature type="transmembrane region" description="Helical" evidence="6">
    <location>
        <begin position="35"/>
        <end position="54"/>
    </location>
</feature>
<evidence type="ECO:0000256" key="2">
    <source>
        <dbReference type="ARBA" id="ARBA00022692"/>
    </source>
</evidence>
<dbReference type="GO" id="GO:0005886">
    <property type="term" value="C:plasma membrane"/>
    <property type="evidence" value="ECO:0007669"/>
    <property type="project" value="TreeGrafter"/>
</dbReference>
<dbReference type="EMBL" id="JAHLJV010000028">
    <property type="protein sequence ID" value="KAK1590925.1"/>
    <property type="molecule type" value="Genomic_DNA"/>
</dbReference>
<proteinExistence type="predicted"/>
<name>A0AAD8V3K7_9PEZI</name>
<keyword evidence="4 6" id="KW-0472">Membrane</keyword>
<dbReference type="GO" id="GO:0000324">
    <property type="term" value="C:fungal-type vacuole"/>
    <property type="evidence" value="ECO:0007669"/>
    <property type="project" value="TreeGrafter"/>
</dbReference>
<keyword evidence="2 6" id="KW-0812">Transmembrane</keyword>
<accession>A0AAD8V3K7</accession>
<evidence type="ECO:0000256" key="6">
    <source>
        <dbReference type="SAM" id="Phobius"/>
    </source>
</evidence>
<comment type="caution">
    <text evidence="7">The sequence shown here is derived from an EMBL/GenBank/DDBJ whole genome shotgun (WGS) entry which is preliminary data.</text>
</comment>
<feature type="compositionally biased region" description="Basic and acidic residues" evidence="5">
    <location>
        <begin position="280"/>
        <end position="290"/>
    </location>
</feature>
<organism evidence="7 8">
    <name type="scientific">Colletotrichum navitas</name>
    <dbReference type="NCBI Taxonomy" id="681940"/>
    <lineage>
        <taxon>Eukaryota</taxon>
        <taxon>Fungi</taxon>
        <taxon>Dikarya</taxon>
        <taxon>Ascomycota</taxon>
        <taxon>Pezizomycotina</taxon>
        <taxon>Sordariomycetes</taxon>
        <taxon>Hypocreomycetidae</taxon>
        <taxon>Glomerellales</taxon>
        <taxon>Glomerellaceae</taxon>
        <taxon>Colletotrichum</taxon>
        <taxon>Colletotrichum graminicola species complex</taxon>
    </lineage>
</organism>
<evidence type="ECO:0000313" key="8">
    <source>
        <dbReference type="Proteomes" id="UP001230504"/>
    </source>
</evidence>
<dbReference type="RefSeq" id="XP_060414392.1">
    <property type="nucleotide sequence ID" value="XM_060554685.1"/>
</dbReference>
<feature type="transmembrane region" description="Helical" evidence="6">
    <location>
        <begin position="250"/>
        <end position="269"/>
    </location>
</feature>
<keyword evidence="3 6" id="KW-1133">Transmembrane helix</keyword>
<gene>
    <name evidence="7" type="ORF">LY79DRAFT_515127</name>
</gene>
<dbReference type="Pfam" id="PF04479">
    <property type="entry name" value="RTA1"/>
    <property type="match status" value="1"/>
</dbReference>
<dbReference type="GeneID" id="85438925"/>
<evidence type="ECO:0000313" key="7">
    <source>
        <dbReference type="EMBL" id="KAK1590925.1"/>
    </source>
</evidence>
<evidence type="ECO:0000256" key="5">
    <source>
        <dbReference type="SAM" id="MobiDB-lite"/>
    </source>
</evidence>